<dbReference type="GeneID" id="98141097"/>
<dbReference type="RefSeq" id="XP_070882677.1">
    <property type="nucleotide sequence ID" value="XM_071026025.1"/>
</dbReference>
<sequence length="176" mass="19719">MRPHGEFQPGMGKNNLLHKRYGGPQLCRLLYTLLIKCSFENCRDALVSLPDMRLTVLPEIGYSGQIEVIDPRASNGVMTFAPILTREQEDGWEDTLALVTRALELSGADWRQVFAANRGYFNPTVVVKTPCATLNHPQTNHIHAQLADRGSDLRLWTPRVLGVCLVHIKKSLTEAK</sequence>
<protein>
    <submittedName>
        <fullName evidence="1">Uncharacterized protein</fullName>
    </submittedName>
</protein>
<organism evidence="1 2">
    <name type="scientific">Aspergillus lucknowensis</name>
    <dbReference type="NCBI Taxonomy" id="176173"/>
    <lineage>
        <taxon>Eukaryota</taxon>
        <taxon>Fungi</taxon>
        <taxon>Dikarya</taxon>
        <taxon>Ascomycota</taxon>
        <taxon>Pezizomycotina</taxon>
        <taxon>Eurotiomycetes</taxon>
        <taxon>Eurotiomycetidae</taxon>
        <taxon>Eurotiales</taxon>
        <taxon>Aspergillaceae</taxon>
        <taxon>Aspergillus</taxon>
        <taxon>Aspergillus subgen. Nidulantes</taxon>
    </lineage>
</organism>
<name>A0ABR4LJV4_9EURO</name>
<evidence type="ECO:0000313" key="1">
    <source>
        <dbReference type="EMBL" id="KAL2863698.1"/>
    </source>
</evidence>
<gene>
    <name evidence="1" type="ORF">BJX67DRAFT_236702</name>
</gene>
<evidence type="ECO:0000313" key="2">
    <source>
        <dbReference type="Proteomes" id="UP001610432"/>
    </source>
</evidence>
<dbReference type="EMBL" id="JBFXLQ010000048">
    <property type="protein sequence ID" value="KAL2863698.1"/>
    <property type="molecule type" value="Genomic_DNA"/>
</dbReference>
<dbReference type="Proteomes" id="UP001610432">
    <property type="component" value="Unassembled WGS sequence"/>
</dbReference>
<reference evidence="1 2" key="1">
    <citation type="submission" date="2024-07" db="EMBL/GenBank/DDBJ databases">
        <title>Section-level genome sequencing and comparative genomics of Aspergillus sections Usti and Cavernicolus.</title>
        <authorList>
            <consortium name="Lawrence Berkeley National Laboratory"/>
            <person name="Nybo J.L."/>
            <person name="Vesth T.C."/>
            <person name="Theobald S."/>
            <person name="Frisvad J.C."/>
            <person name="Larsen T.O."/>
            <person name="Kjaerboelling I."/>
            <person name="Rothschild-Mancinelli K."/>
            <person name="Lyhne E.K."/>
            <person name="Kogle M.E."/>
            <person name="Barry K."/>
            <person name="Clum A."/>
            <person name="Na H."/>
            <person name="Ledsgaard L."/>
            <person name="Lin J."/>
            <person name="Lipzen A."/>
            <person name="Kuo A."/>
            <person name="Riley R."/>
            <person name="Mondo S."/>
            <person name="Labutti K."/>
            <person name="Haridas S."/>
            <person name="Pangalinan J."/>
            <person name="Salamov A.A."/>
            <person name="Simmons B.A."/>
            <person name="Magnuson J.K."/>
            <person name="Chen J."/>
            <person name="Drula E."/>
            <person name="Henrissat B."/>
            <person name="Wiebenga A."/>
            <person name="Lubbers R.J."/>
            <person name="Gomes A.C."/>
            <person name="Macurrencykelacurrency M.R."/>
            <person name="Stajich J."/>
            <person name="Grigoriev I.V."/>
            <person name="Mortensen U.H."/>
            <person name="De Vries R.P."/>
            <person name="Baker S.E."/>
            <person name="Andersen M.R."/>
        </authorList>
    </citation>
    <scope>NUCLEOTIDE SEQUENCE [LARGE SCALE GENOMIC DNA]</scope>
    <source>
        <strain evidence="1 2">CBS 449.75</strain>
    </source>
</reference>
<proteinExistence type="predicted"/>
<keyword evidence="2" id="KW-1185">Reference proteome</keyword>
<accession>A0ABR4LJV4</accession>
<comment type="caution">
    <text evidence="1">The sequence shown here is derived from an EMBL/GenBank/DDBJ whole genome shotgun (WGS) entry which is preliminary data.</text>
</comment>